<name>A0A2H0A1M4_9BACT</name>
<dbReference type="PRINTS" id="PR00508">
    <property type="entry name" value="S21N4MTFRASE"/>
</dbReference>
<dbReference type="Pfam" id="PF01555">
    <property type="entry name" value="N6_N4_Mtase"/>
    <property type="match status" value="1"/>
</dbReference>
<keyword evidence="2 10" id="KW-0489">Methyltransferase</keyword>
<dbReference type="PROSITE" id="PS00093">
    <property type="entry name" value="N4_MTASE"/>
    <property type="match status" value="1"/>
</dbReference>
<dbReference type="GO" id="GO:0008170">
    <property type="term" value="F:N-methyltransferase activity"/>
    <property type="evidence" value="ECO:0007669"/>
    <property type="project" value="InterPro"/>
</dbReference>
<proteinExistence type="inferred from homology"/>
<dbReference type="InterPro" id="IPR002941">
    <property type="entry name" value="DNA_methylase_N4/N6"/>
</dbReference>
<evidence type="ECO:0000256" key="3">
    <source>
        <dbReference type="ARBA" id="ARBA00022679"/>
    </source>
</evidence>
<dbReference type="InterPro" id="IPR029063">
    <property type="entry name" value="SAM-dependent_MTases_sf"/>
</dbReference>
<dbReference type="AlphaFoldDB" id="A0A2H0A1M4"/>
<accession>A0A2H0A1M4</accession>
<dbReference type="PANTHER" id="PTHR13370">
    <property type="entry name" value="RNA METHYLASE-RELATED"/>
    <property type="match status" value="1"/>
</dbReference>
<evidence type="ECO:0000256" key="4">
    <source>
        <dbReference type="ARBA" id="ARBA00022691"/>
    </source>
</evidence>
<dbReference type="EMBL" id="PCSH01000178">
    <property type="protein sequence ID" value="PIP39335.1"/>
    <property type="molecule type" value="Genomic_DNA"/>
</dbReference>
<dbReference type="GO" id="GO:0015667">
    <property type="term" value="F:site-specific DNA-methyltransferase (cytosine-N4-specific) activity"/>
    <property type="evidence" value="ECO:0007669"/>
    <property type="project" value="UniProtKB-EC"/>
</dbReference>
<feature type="domain" description="DNA methylase N-4/N-6" evidence="9">
    <location>
        <begin position="30"/>
        <end position="269"/>
    </location>
</feature>
<dbReference type="InterPro" id="IPR017985">
    <property type="entry name" value="MeTrfase_CN4_CS"/>
</dbReference>
<dbReference type="GO" id="GO:0009307">
    <property type="term" value="P:DNA restriction-modification system"/>
    <property type="evidence" value="ECO:0007669"/>
    <property type="project" value="UniProtKB-KW"/>
</dbReference>
<evidence type="ECO:0000256" key="8">
    <source>
        <dbReference type="RuleBase" id="RU362026"/>
    </source>
</evidence>
<evidence type="ECO:0000259" key="9">
    <source>
        <dbReference type="Pfam" id="PF01555"/>
    </source>
</evidence>
<reference evidence="10 11" key="1">
    <citation type="submission" date="2017-09" db="EMBL/GenBank/DDBJ databases">
        <title>Depth-based differentiation of microbial function through sediment-hosted aquifers and enrichment of novel symbionts in the deep terrestrial subsurface.</title>
        <authorList>
            <person name="Probst A.J."/>
            <person name="Ladd B."/>
            <person name="Jarett J.K."/>
            <person name="Geller-Mcgrath D.E."/>
            <person name="Sieber C.M."/>
            <person name="Emerson J.B."/>
            <person name="Anantharaman K."/>
            <person name="Thomas B.C."/>
            <person name="Malmstrom R."/>
            <person name="Stieglmeier M."/>
            <person name="Klingl A."/>
            <person name="Woyke T."/>
            <person name="Ryan C.M."/>
            <person name="Banfield J.F."/>
        </authorList>
    </citation>
    <scope>NUCLEOTIDE SEQUENCE [LARGE SCALE GENOMIC DNA]</scope>
    <source>
        <strain evidence="10">CG23_combo_of_CG06-09_8_20_14_all_40_23</strain>
    </source>
</reference>
<dbReference type="Gene3D" id="3.40.50.150">
    <property type="entry name" value="Vaccinia Virus protein VP39"/>
    <property type="match status" value="1"/>
</dbReference>
<keyword evidence="3 10" id="KW-0808">Transferase</keyword>
<sequence>MRVHKIGRGEIIQGDCLEAMKSIPDDSIILAFTSPPYHNAINYEEHIQKLEGKIEHWTRKEVSYDFYRTFLIDRFKELYRIIKPGGHNVVNISPVGWNGIRVPLPFHFTGWMEEIGWQFKEDIVWEKEIAKDKRSGVLVQHPYPGYYYPSLVAEYVLVFQKPAGKKEENNIYHFRSFKEKQDNKLDMNNYQGEISKNVWKIPPVAPQQNLHPCPFPEELAKRIIQFYSYKDDTVIDIFAGSGQTNIVAEKLGRKHIGIDTQEKYVQYAIERLNQMIKNSND</sequence>
<dbReference type="GO" id="GO:0009007">
    <property type="term" value="F:site-specific DNA-methyltransferase (adenine-specific) activity"/>
    <property type="evidence" value="ECO:0007669"/>
    <property type="project" value="TreeGrafter"/>
</dbReference>
<comment type="caution">
    <text evidence="10">The sequence shown here is derived from an EMBL/GenBank/DDBJ whole genome shotgun (WGS) entry which is preliminary data.</text>
</comment>
<keyword evidence="6" id="KW-0238">DNA-binding</keyword>
<organism evidence="10 11">
    <name type="scientific">Candidatus Desantisbacteria bacterium CG23_combo_of_CG06-09_8_20_14_all_40_23</name>
    <dbReference type="NCBI Taxonomy" id="1974550"/>
    <lineage>
        <taxon>Bacteria</taxon>
        <taxon>Candidatus Desantisiibacteriota</taxon>
    </lineage>
</organism>
<evidence type="ECO:0000256" key="1">
    <source>
        <dbReference type="ARBA" id="ARBA00010203"/>
    </source>
</evidence>
<dbReference type="InterPro" id="IPR001091">
    <property type="entry name" value="RM_Methyltransferase"/>
</dbReference>
<keyword evidence="5" id="KW-0680">Restriction system</keyword>
<evidence type="ECO:0000313" key="10">
    <source>
        <dbReference type="EMBL" id="PIP39335.1"/>
    </source>
</evidence>
<evidence type="ECO:0000256" key="5">
    <source>
        <dbReference type="ARBA" id="ARBA00022747"/>
    </source>
</evidence>
<keyword evidence="4" id="KW-0949">S-adenosyl-L-methionine</keyword>
<protein>
    <recommendedName>
        <fullName evidence="8">Methyltransferase</fullName>
        <ecNumber evidence="8">2.1.1.-</ecNumber>
    </recommendedName>
</protein>
<dbReference type="GO" id="GO:0032259">
    <property type="term" value="P:methylation"/>
    <property type="evidence" value="ECO:0007669"/>
    <property type="project" value="UniProtKB-KW"/>
</dbReference>
<dbReference type="GO" id="GO:0003677">
    <property type="term" value="F:DNA binding"/>
    <property type="evidence" value="ECO:0007669"/>
    <property type="project" value="UniProtKB-KW"/>
</dbReference>
<dbReference type="EC" id="2.1.1.-" evidence="8"/>
<comment type="similarity">
    <text evidence="1">Belongs to the N(4)/N(6)-methyltransferase family. N(4) subfamily.</text>
</comment>
<comment type="catalytic activity">
    <reaction evidence="7">
        <text>a 2'-deoxycytidine in DNA + S-adenosyl-L-methionine = an N(4)-methyl-2'-deoxycytidine in DNA + S-adenosyl-L-homocysteine + H(+)</text>
        <dbReference type="Rhea" id="RHEA:16857"/>
        <dbReference type="Rhea" id="RHEA-COMP:11369"/>
        <dbReference type="Rhea" id="RHEA-COMP:13674"/>
        <dbReference type="ChEBI" id="CHEBI:15378"/>
        <dbReference type="ChEBI" id="CHEBI:57856"/>
        <dbReference type="ChEBI" id="CHEBI:59789"/>
        <dbReference type="ChEBI" id="CHEBI:85452"/>
        <dbReference type="ChEBI" id="CHEBI:137933"/>
        <dbReference type="EC" id="2.1.1.113"/>
    </reaction>
</comment>
<dbReference type="PANTHER" id="PTHR13370:SF3">
    <property type="entry name" value="TRNA (GUANINE(10)-N2)-METHYLTRANSFERASE HOMOLOG"/>
    <property type="match status" value="1"/>
</dbReference>
<evidence type="ECO:0000313" key="11">
    <source>
        <dbReference type="Proteomes" id="UP000231067"/>
    </source>
</evidence>
<dbReference type="Proteomes" id="UP000231067">
    <property type="component" value="Unassembled WGS sequence"/>
</dbReference>
<evidence type="ECO:0000256" key="6">
    <source>
        <dbReference type="ARBA" id="ARBA00023125"/>
    </source>
</evidence>
<evidence type="ECO:0000256" key="7">
    <source>
        <dbReference type="ARBA" id="ARBA00049120"/>
    </source>
</evidence>
<evidence type="ECO:0000256" key="2">
    <source>
        <dbReference type="ARBA" id="ARBA00022603"/>
    </source>
</evidence>
<dbReference type="SUPFAM" id="SSF53335">
    <property type="entry name" value="S-adenosyl-L-methionine-dependent methyltransferases"/>
    <property type="match status" value="1"/>
</dbReference>
<gene>
    <name evidence="10" type="ORF">COX18_10480</name>
</gene>
<dbReference type="GO" id="GO:0005737">
    <property type="term" value="C:cytoplasm"/>
    <property type="evidence" value="ECO:0007669"/>
    <property type="project" value="TreeGrafter"/>
</dbReference>